<comment type="caution">
    <text evidence="2">The sequence shown here is derived from an EMBL/GenBank/DDBJ whole genome shotgun (WGS) entry which is preliminary data.</text>
</comment>
<proteinExistence type="predicted"/>
<keyword evidence="3" id="KW-1185">Reference proteome</keyword>
<evidence type="ECO:0000313" key="3">
    <source>
        <dbReference type="Proteomes" id="UP001219518"/>
    </source>
</evidence>
<evidence type="ECO:0000313" key="2">
    <source>
        <dbReference type="EMBL" id="KAK3924283.1"/>
    </source>
</evidence>
<reference evidence="2" key="1">
    <citation type="submission" date="2021-07" db="EMBL/GenBank/DDBJ databases">
        <authorList>
            <person name="Catto M.A."/>
            <person name="Jacobson A."/>
            <person name="Kennedy G."/>
            <person name="Labadie P."/>
            <person name="Hunt B.G."/>
            <person name="Srinivasan R."/>
        </authorList>
    </citation>
    <scope>NUCLEOTIDE SEQUENCE</scope>
    <source>
        <strain evidence="2">PL_HMW_Pooled</strain>
        <tissue evidence="2">Head</tissue>
    </source>
</reference>
<dbReference type="AlphaFoldDB" id="A0AAE1HN65"/>
<protein>
    <submittedName>
        <fullName evidence="2">RNA-directed RNA polymerase L</fullName>
    </submittedName>
</protein>
<evidence type="ECO:0000256" key="1">
    <source>
        <dbReference type="SAM" id="MobiDB-lite"/>
    </source>
</evidence>
<feature type="compositionally biased region" description="Basic and acidic residues" evidence="1">
    <location>
        <begin position="12"/>
        <end position="32"/>
    </location>
</feature>
<reference evidence="2" key="2">
    <citation type="journal article" date="2023" name="BMC Genomics">
        <title>Pest status, molecular evolution, and epigenetic factors derived from the genome assembly of Frankliniella fusca, a thysanopteran phytovirus vector.</title>
        <authorList>
            <person name="Catto M.A."/>
            <person name="Labadie P.E."/>
            <person name="Jacobson A.L."/>
            <person name="Kennedy G.G."/>
            <person name="Srinivasan R."/>
            <person name="Hunt B.G."/>
        </authorList>
    </citation>
    <scope>NUCLEOTIDE SEQUENCE</scope>
    <source>
        <strain evidence="2">PL_HMW_Pooled</strain>
    </source>
</reference>
<keyword evidence="2" id="KW-0696">RNA-directed RNA polymerase</keyword>
<dbReference type="EMBL" id="JAHWGI010001169">
    <property type="protein sequence ID" value="KAK3924283.1"/>
    <property type="molecule type" value="Genomic_DNA"/>
</dbReference>
<organism evidence="2 3">
    <name type="scientific">Frankliniella fusca</name>
    <dbReference type="NCBI Taxonomy" id="407009"/>
    <lineage>
        <taxon>Eukaryota</taxon>
        <taxon>Metazoa</taxon>
        <taxon>Ecdysozoa</taxon>
        <taxon>Arthropoda</taxon>
        <taxon>Hexapoda</taxon>
        <taxon>Insecta</taxon>
        <taxon>Pterygota</taxon>
        <taxon>Neoptera</taxon>
        <taxon>Paraneoptera</taxon>
        <taxon>Thysanoptera</taxon>
        <taxon>Terebrantia</taxon>
        <taxon>Thripoidea</taxon>
        <taxon>Thripidae</taxon>
        <taxon>Frankliniella</taxon>
    </lineage>
</organism>
<dbReference type="GO" id="GO:0003968">
    <property type="term" value="F:RNA-directed RNA polymerase activity"/>
    <property type="evidence" value="ECO:0007669"/>
    <property type="project" value="UniProtKB-KW"/>
</dbReference>
<feature type="region of interest" description="Disordered" evidence="1">
    <location>
        <begin position="1"/>
        <end position="35"/>
    </location>
</feature>
<dbReference type="Gene3D" id="1.10.10.2590">
    <property type="entry name" value="BEN domain"/>
    <property type="match status" value="1"/>
</dbReference>
<gene>
    <name evidence="2" type="ORF">KUF71_002554</name>
</gene>
<name>A0AAE1HN65_9NEOP</name>
<dbReference type="Proteomes" id="UP001219518">
    <property type="component" value="Unassembled WGS sequence"/>
</dbReference>
<sequence length="309" mass="35914">MSEQRPVNGRDQFNRDRSQCEHLNRDRDRDRASPGPRQKFACIEWLSESPDSIDFTHNVPLDWVRDYDPDEREESYVVEWRQGRMPRGGWHYYDGIIHEVSEDVEFLKVVMNNLKRDTNLKSTPKSQPHIDSPGNTLVCTDWLYSTEWFSNVIVLEFRQMLAAAVKDRSREVREAKEKEIVHVHTQSEKVQVGKSLLLDKTSYNIARLASSPGRMVGICLRQAFSRRTLMKSSYAGQRRTKDGVTVTKPSLKKFQKTQDIHNFVLERFPHLTQSAFSSAVNSFLGEKPNQIRQISYVSESESEVDEDME</sequence>
<accession>A0AAE1HN65</accession>
<keyword evidence="2" id="KW-0548">Nucleotidyltransferase</keyword>
<keyword evidence="2" id="KW-0808">Transferase</keyword>